<feature type="compositionally biased region" description="Pro residues" evidence="1">
    <location>
        <begin position="275"/>
        <end position="290"/>
    </location>
</feature>
<feature type="region of interest" description="Disordered" evidence="1">
    <location>
        <begin position="200"/>
        <end position="316"/>
    </location>
</feature>
<feature type="region of interest" description="Disordered" evidence="1">
    <location>
        <begin position="166"/>
        <end position="188"/>
    </location>
</feature>
<name>A0A2R6NQU6_9APHY</name>
<feature type="compositionally biased region" description="Pro residues" evidence="1">
    <location>
        <begin position="215"/>
        <end position="224"/>
    </location>
</feature>
<feature type="compositionally biased region" description="Low complexity" evidence="1">
    <location>
        <begin position="168"/>
        <end position="185"/>
    </location>
</feature>
<organism evidence="2 3">
    <name type="scientific">Hermanssonia centrifuga</name>
    <dbReference type="NCBI Taxonomy" id="98765"/>
    <lineage>
        <taxon>Eukaryota</taxon>
        <taxon>Fungi</taxon>
        <taxon>Dikarya</taxon>
        <taxon>Basidiomycota</taxon>
        <taxon>Agaricomycotina</taxon>
        <taxon>Agaricomycetes</taxon>
        <taxon>Polyporales</taxon>
        <taxon>Meruliaceae</taxon>
        <taxon>Hermanssonia</taxon>
    </lineage>
</organism>
<sequence length="434" mass="46399">MFEVMQDHFSREPPVYAKPKAPASPPPQGQPRRSDSTQPDYSARPPPPVPGTRPTSSPLSRSASILPGGNDDRPPLPVRPGMSSAFLPPDVSPATHPHLGIRAHPSSVIAPPALPGRPPPPLVPHDIADPGLPQYMLPSLPPQYAVHERSASPTAQLNLGPPANTRLVSNSPGPVVWSPSPGSMGEDISRSSIASYAVPGRIPSQSTNHFQTLSHPPPPPPLPVSSPEVTQPEPQALRPYLPPFLSPQSTGGAHTAHIHPPPPPPTLGYSQPVSAPAPVPRPPVSIPPPDLLDAEDDDSTLSVAPARAPAPPRPPNPELVRLHDQVHAKLSSELASLSQAMALDAERLRAHQTDLLAGEPAIRDEMARLEAVRDVCRGVSGRMRAVVEDAERNVAELKRKGDPDVDELVCSTTIVHNQLRRFIAFILWVVIERF</sequence>
<dbReference type="AlphaFoldDB" id="A0A2R6NQU6"/>
<gene>
    <name evidence="2" type="ORF">PHLCEN_2v9464</name>
</gene>
<dbReference type="OrthoDB" id="306304at2759"/>
<evidence type="ECO:0000256" key="1">
    <source>
        <dbReference type="SAM" id="MobiDB-lite"/>
    </source>
</evidence>
<feature type="compositionally biased region" description="Basic and acidic residues" evidence="1">
    <location>
        <begin position="1"/>
        <end position="11"/>
    </location>
</feature>
<feature type="compositionally biased region" description="Polar residues" evidence="1">
    <location>
        <begin position="203"/>
        <end position="213"/>
    </location>
</feature>
<dbReference type="STRING" id="98765.A0A2R6NQU6"/>
<comment type="caution">
    <text evidence="2">The sequence shown here is derived from an EMBL/GenBank/DDBJ whole genome shotgun (WGS) entry which is preliminary data.</text>
</comment>
<dbReference type="Proteomes" id="UP000186601">
    <property type="component" value="Unassembled WGS sequence"/>
</dbReference>
<evidence type="ECO:0000313" key="2">
    <source>
        <dbReference type="EMBL" id="PSR74930.1"/>
    </source>
</evidence>
<reference evidence="2 3" key="1">
    <citation type="submission" date="2018-02" db="EMBL/GenBank/DDBJ databases">
        <title>Genome sequence of the basidiomycete white-rot fungus Phlebia centrifuga.</title>
        <authorList>
            <person name="Granchi Z."/>
            <person name="Peng M."/>
            <person name="de Vries R.P."/>
            <person name="Hilden K."/>
            <person name="Makela M.R."/>
            <person name="Grigoriev I."/>
            <person name="Riley R."/>
        </authorList>
    </citation>
    <scope>NUCLEOTIDE SEQUENCE [LARGE SCALE GENOMIC DNA]</scope>
    <source>
        <strain evidence="2 3">FBCC195</strain>
    </source>
</reference>
<protein>
    <submittedName>
        <fullName evidence="2">Uncharacterized protein</fullName>
    </submittedName>
</protein>
<feature type="region of interest" description="Disordered" evidence="1">
    <location>
        <begin position="1"/>
        <end position="117"/>
    </location>
</feature>
<keyword evidence="3" id="KW-1185">Reference proteome</keyword>
<evidence type="ECO:0000313" key="3">
    <source>
        <dbReference type="Proteomes" id="UP000186601"/>
    </source>
</evidence>
<dbReference type="EMBL" id="MLYV02000944">
    <property type="protein sequence ID" value="PSR74930.1"/>
    <property type="molecule type" value="Genomic_DNA"/>
</dbReference>
<proteinExistence type="predicted"/>
<accession>A0A2R6NQU6</accession>